<proteinExistence type="predicted"/>
<name>A0AB36R6L7_9HYPH</name>
<gene>
    <name evidence="2" type="ORF">CIT25_21570</name>
</gene>
<sequence>MANAHTQWVQEHFIGGHPALDLANAVFNRRVPEQDNELLKSARDIGNWFKASGLADARQAEAVASITGEPLIERVHAVREASARVFGAIAAGRPPAMEALSFLFSGAASGLAAGSILPTDARPELTLVEWRNPAAVTAFLAVLSVEAFFTLSRERLRSCPRCGWLFLDTSRGGKRRWCSMRTCGNREKVSRHREHA</sequence>
<dbReference type="Proteomes" id="UP000216215">
    <property type="component" value="Unassembled WGS sequence"/>
</dbReference>
<evidence type="ECO:0000313" key="3">
    <source>
        <dbReference type="Proteomes" id="UP000216215"/>
    </source>
</evidence>
<feature type="domain" description="Zinc finger CGNR" evidence="1">
    <location>
        <begin position="155"/>
        <end position="194"/>
    </location>
</feature>
<dbReference type="Pfam" id="PF11706">
    <property type="entry name" value="zf-CGNR"/>
    <property type="match status" value="1"/>
</dbReference>
<dbReference type="AlphaFoldDB" id="A0AB36R6L7"/>
<dbReference type="Gene3D" id="1.10.3300.10">
    <property type="entry name" value="Jann2411-like domain"/>
    <property type="match status" value="1"/>
</dbReference>
<dbReference type="InterPro" id="IPR021005">
    <property type="entry name" value="Znf_CGNR"/>
</dbReference>
<keyword evidence="3" id="KW-1185">Reference proteome</keyword>
<protein>
    <recommendedName>
        <fullName evidence="1">Zinc finger CGNR domain-containing protein</fullName>
    </recommendedName>
</protein>
<reference evidence="3" key="1">
    <citation type="submission" date="2017-08" db="EMBL/GenBank/DDBJ databases">
        <title>Mesorhizobium wenxinae sp. nov., a novel rhizobial species isolated from root nodules of chickpea (Cicer arietinum L.).</title>
        <authorList>
            <person name="Zhang J."/>
        </authorList>
    </citation>
    <scope>NUCLEOTIDE SEQUENCE [LARGE SCALE GENOMIC DNA]</scope>
    <source>
        <strain evidence="3">USDA 3392</strain>
    </source>
</reference>
<dbReference type="RefSeq" id="WP_095486525.1">
    <property type="nucleotide sequence ID" value="NZ_CP088151.1"/>
</dbReference>
<organism evidence="2 3">
    <name type="scientific">Mesorhizobium mediterraneum</name>
    <dbReference type="NCBI Taxonomy" id="43617"/>
    <lineage>
        <taxon>Bacteria</taxon>
        <taxon>Pseudomonadati</taxon>
        <taxon>Pseudomonadota</taxon>
        <taxon>Alphaproteobacteria</taxon>
        <taxon>Hyphomicrobiales</taxon>
        <taxon>Phyllobacteriaceae</taxon>
        <taxon>Mesorhizobium</taxon>
    </lineage>
</organism>
<dbReference type="Pfam" id="PF07336">
    <property type="entry name" value="ABATE"/>
    <property type="match status" value="1"/>
</dbReference>
<accession>A0AB36R6L7</accession>
<dbReference type="PANTHER" id="PTHR35525">
    <property type="entry name" value="BLL6575 PROTEIN"/>
    <property type="match status" value="1"/>
</dbReference>
<comment type="caution">
    <text evidence="2">The sequence shown here is derived from an EMBL/GenBank/DDBJ whole genome shotgun (WGS) entry which is preliminary data.</text>
</comment>
<dbReference type="InterPro" id="IPR010852">
    <property type="entry name" value="ABATE"/>
</dbReference>
<dbReference type="InterPro" id="IPR023286">
    <property type="entry name" value="ABATE_dom_sf"/>
</dbReference>
<evidence type="ECO:0000313" key="2">
    <source>
        <dbReference type="EMBL" id="PAQ00392.1"/>
    </source>
</evidence>
<dbReference type="PANTHER" id="PTHR35525:SF3">
    <property type="entry name" value="BLL6575 PROTEIN"/>
    <property type="match status" value="1"/>
</dbReference>
<evidence type="ECO:0000259" key="1">
    <source>
        <dbReference type="Pfam" id="PF11706"/>
    </source>
</evidence>
<dbReference type="SUPFAM" id="SSF160904">
    <property type="entry name" value="Jann2411-like"/>
    <property type="match status" value="1"/>
</dbReference>
<dbReference type="EMBL" id="NPKI01000026">
    <property type="protein sequence ID" value="PAQ00392.1"/>
    <property type="molecule type" value="Genomic_DNA"/>
</dbReference>